<sequence length="169" mass="19244">MYCVCFFTDTCFTVLLAGHCPFLYRYGVVQKAEVVVKLWKNGFTVNDGGLRSYTDAADQKSLESIKRGQLDKAFTDEELVKVEDCKNEVYMPAQKEFHPFTKQGYRLGRCRFEYEVSSTNQAELVPLRQCCSQSNTGTLAVKLSNSQPITCIQIWLADGRRLVQKCNLL</sequence>
<dbReference type="Gene3D" id="3.10.20.90">
    <property type="entry name" value="Phosphatidylinositol 3-kinase Catalytic Subunit, Chain A, domain 1"/>
    <property type="match status" value="1"/>
</dbReference>
<dbReference type="SUPFAM" id="SSF102848">
    <property type="entry name" value="NSFL1 (p97 ATPase) cofactor p47, SEP domain"/>
    <property type="match status" value="1"/>
</dbReference>
<dbReference type="PANTHER" id="PTHR23333">
    <property type="entry name" value="UBX DOMAIN CONTAINING PROTEIN"/>
    <property type="match status" value="1"/>
</dbReference>
<evidence type="ECO:0000256" key="1">
    <source>
        <dbReference type="SAM" id="SignalP"/>
    </source>
</evidence>
<dbReference type="PANTHER" id="PTHR23333:SF16">
    <property type="entry name" value="UBX DOMAIN-CONTAINING PROTEIN 2A"/>
    <property type="match status" value="1"/>
</dbReference>
<name>A0ABR0ZYT6_HUSHU</name>
<feature type="chain" id="PRO_5046498017" evidence="1">
    <location>
        <begin position="18"/>
        <end position="169"/>
    </location>
</feature>
<protein>
    <submittedName>
        <fullName evidence="3">UBX domain-containing protein 2A-like</fullName>
    </submittedName>
</protein>
<keyword evidence="4" id="KW-1185">Reference proteome</keyword>
<dbReference type="PROSITE" id="PS51399">
    <property type="entry name" value="SEP"/>
    <property type="match status" value="1"/>
</dbReference>
<evidence type="ECO:0000313" key="3">
    <source>
        <dbReference type="EMBL" id="KAK6489986.1"/>
    </source>
</evidence>
<accession>A0ABR0ZYT6</accession>
<evidence type="ECO:0000259" key="2">
    <source>
        <dbReference type="PROSITE" id="PS51399"/>
    </source>
</evidence>
<gene>
    <name evidence="3" type="ORF">HHUSO_G6946</name>
</gene>
<reference evidence="3 4" key="1">
    <citation type="submission" date="2021-05" db="EMBL/GenBank/DDBJ databases">
        <authorList>
            <person name="Zahm M."/>
            <person name="Klopp C."/>
            <person name="Cabau C."/>
            <person name="Kuhl H."/>
            <person name="Suciu R."/>
            <person name="Ciorpac M."/>
            <person name="Holostenco D."/>
            <person name="Gessner J."/>
            <person name="Wuertz S."/>
            <person name="Hohne C."/>
            <person name="Stock M."/>
            <person name="Gislard M."/>
            <person name="Lluch J."/>
            <person name="Milhes M."/>
            <person name="Lampietro C."/>
            <person name="Lopez Roques C."/>
            <person name="Donnadieu C."/>
            <person name="Du K."/>
            <person name="Schartl M."/>
            <person name="Guiguen Y."/>
        </authorList>
    </citation>
    <scope>NUCLEOTIDE SEQUENCE [LARGE SCALE GENOMIC DNA]</scope>
    <source>
        <strain evidence="3">Hh-F2</strain>
        <tissue evidence="3">Blood</tissue>
    </source>
</reference>
<dbReference type="InterPro" id="IPR036241">
    <property type="entry name" value="NSFL1C_SEP_dom_sf"/>
</dbReference>
<dbReference type="Gene3D" id="3.30.420.210">
    <property type="entry name" value="SEP domain"/>
    <property type="match status" value="1"/>
</dbReference>
<dbReference type="EMBL" id="JAHFZB010000005">
    <property type="protein sequence ID" value="KAK6489986.1"/>
    <property type="molecule type" value="Genomic_DNA"/>
</dbReference>
<comment type="caution">
    <text evidence="3">The sequence shown here is derived from an EMBL/GenBank/DDBJ whole genome shotgun (WGS) entry which is preliminary data.</text>
</comment>
<organism evidence="3 4">
    <name type="scientific">Huso huso</name>
    <name type="common">Beluga</name>
    <name type="synonym">Acipenser huso</name>
    <dbReference type="NCBI Taxonomy" id="61971"/>
    <lineage>
        <taxon>Eukaryota</taxon>
        <taxon>Metazoa</taxon>
        <taxon>Chordata</taxon>
        <taxon>Craniata</taxon>
        <taxon>Vertebrata</taxon>
        <taxon>Euteleostomi</taxon>
        <taxon>Actinopterygii</taxon>
        <taxon>Chondrostei</taxon>
        <taxon>Acipenseriformes</taxon>
        <taxon>Acipenseridae</taxon>
        <taxon>Huso</taxon>
    </lineage>
</organism>
<feature type="domain" description="SEP" evidence="2">
    <location>
        <begin position="31"/>
        <end position="91"/>
    </location>
</feature>
<dbReference type="SMART" id="SM00553">
    <property type="entry name" value="SEP"/>
    <property type="match status" value="1"/>
</dbReference>
<dbReference type="InterPro" id="IPR012989">
    <property type="entry name" value="SEP_domain"/>
</dbReference>
<keyword evidence="1" id="KW-0732">Signal</keyword>
<dbReference type="Proteomes" id="UP001369086">
    <property type="component" value="Unassembled WGS sequence"/>
</dbReference>
<evidence type="ECO:0000313" key="4">
    <source>
        <dbReference type="Proteomes" id="UP001369086"/>
    </source>
</evidence>
<proteinExistence type="predicted"/>
<feature type="signal peptide" evidence="1">
    <location>
        <begin position="1"/>
        <end position="17"/>
    </location>
</feature>
<dbReference type="Pfam" id="PF08059">
    <property type="entry name" value="SEP"/>
    <property type="match status" value="1"/>
</dbReference>